<dbReference type="Gene3D" id="1.20.120.330">
    <property type="entry name" value="Nucleotidyltransferases domain 2"/>
    <property type="match status" value="1"/>
</dbReference>
<accession>A0A2P7EBU6</accession>
<dbReference type="Proteomes" id="UP000240206">
    <property type="component" value="Unassembled WGS sequence"/>
</dbReference>
<dbReference type="InterPro" id="IPR007842">
    <property type="entry name" value="HEPN_dom"/>
</dbReference>
<dbReference type="Pfam" id="PF05168">
    <property type="entry name" value="HEPN"/>
    <property type="match status" value="1"/>
</dbReference>
<evidence type="ECO:0000313" key="3">
    <source>
        <dbReference type="Proteomes" id="UP000240206"/>
    </source>
</evidence>
<dbReference type="PROSITE" id="PS50910">
    <property type="entry name" value="HEPN"/>
    <property type="match status" value="1"/>
</dbReference>
<reference evidence="3" key="1">
    <citation type="submission" date="2018-03" db="EMBL/GenBank/DDBJ databases">
        <title>Ecological and genomic features of two cosmopolitan and abundant freshwater picocyanobacteria.</title>
        <authorList>
            <person name="Cabello-Yeves P.J."/>
            <person name="Picazo A."/>
            <person name="Camacho A."/>
            <person name="Callieri C."/>
            <person name="Rosselli R."/>
            <person name="Roda-Garcia J."/>
            <person name="Coutinho F.H."/>
            <person name="Rodriguez-Valera F."/>
        </authorList>
    </citation>
    <scope>NUCLEOTIDE SEQUENCE [LARGE SCALE GENOMIC DNA]</scope>
    <source>
        <strain evidence="3">Tous</strain>
    </source>
</reference>
<evidence type="ECO:0000259" key="1">
    <source>
        <dbReference type="PROSITE" id="PS50910"/>
    </source>
</evidence>
<dbReference type="EMBL" id="PXVC01000087">
    <property type="protein sequence ID" value="PSI00685.1"/>
    <property type="molecule type" value="Genomic_DNA"/>
</dbReference>
<evidence type="ECO:0000313" key="2">
    <source>
        <dbReference type="EMBL" id="PSI00685.1"/>
    </source>
</evidence>
<dbReference type="SMART" id="SM00748">
    <property type="entry name" value="HEPN"/>
    <property type="match status" value="1"/>
</dbReference>
<protein>
    <recommendedName>
        <fullName evidence="1">HEPN domain-containing protein</fullName>
    </recommendedName>
</protein>
<sequence>MRPIATACCSMANPEATRLLRIARRDLKMARRLLDPDVEEPSWGWAAQQCLEKTLKAWLHSRGVQPPATHDIARLLLLLQKAGVDITELKPLRAFSTFAVQCRYDDDPGELGLDRAAWCNRAEALIEQVEIQIV</sequence>
<organism evidence="2 3">
    <name type="scientific">Synechococcus lacustris str. Tous</name>
    <dbReference type="NCBI Taxonomy" id="1910958"/>
    <lineage>
        <taxon>Bacteria</taxon>
        <taxon>Bacillati</taxon>
        <taxon>Cyanobacteriota</taxon>
        <taxon>Cyanophyceae</taxon>
        <taxon>Synechococcales</taxon>
        <taxon>Synechococcaceae</taxon>
        <taxon>Synechococcus</taxon>
    </lineage>
</organism>
<keyword evidence="3" id="KW-1185">Reference proteome</keyword>
<dbReference type="AlphaFoldDB" id="A0A2P7EBU6"/>
<comment type="caution">
    <text evidence="2">The sequence shown here is derived from an EMBL/GenBank/DDBJ whole genome shotgun (WGS) entry which is preliminary data.</text>
</comment>
<dbReference type="SUPFAM" id="SSF81593">
    <property type="entry name" value="Nucleotidyltransferase substrate binding subunit/domain"/>
    <property type="match status" value="1"/>
</dbReference>
<feature type="domain" description="HEPN" evidence="1">
    <location>
        <begin position="20"/>
        <end position="132"/>
    </location>
</feature>
<proteinExistence type="predicted"/>
<name>A0A2P7EBU6_9SYNE</name>
<gene>
    <name evidence="2" type="ORF">C7K08_11825</name>
</gene>